<comment type="caution">
    <text evidence="2">The sequence shown here is derived from an EMBL/GenBank/DDBJ whole genome shotgun (WGS) entry which is preliminary data.</text>
</comment>
<evidence type="ECO:0000313" key="2">
    <source>
        <dbReference type="EMBL" id="KKS98689.1"/>
    </source>
</evidence>
<protein>
    <submittedName>
        <fullName evidence="2">Sortase family protein, sortase A</fullName>
        <ecNumber evidence="2">3.4.22.70</ecNumber>
    </submittedName>
</protein>
<dbReference type="Pfam" id="PF04203">
    <property type="entry name" value="Sortase"/>
    <property type="match status" value="1"/>
</dbReference>
<dbReference type="Proteomes" id="UP000034894">
    <property type="component" value="Unassembled WGS sequence"/>
</dbReference>
<dbReference type="Gene3D" id="2.40.260.10">
    <property type="entry name" value="Sortase"/>
    <property type="match status" value="1"/>
</dbReference>
<dbReference type="GO" id="GO:0016787">
    <property type="term" value="F:hydrolase activity"/>
    <property type="evidence" value="ECO:0007669"/>
    <property type="project" value="UniProtKB-KW"/>
</dbReference>
<dbReference type="SUPFAM" id="SSF63817">
    <property type="entry name" value="Sortase"/>
    <property type="match status" value="1"/>
</dbReference>
<dbReference type="AlphaFoldDB" id="A0A0G1DM35"/>
<name>A0A0G1DM35_9BACT</name>
<dbReference type="InterPro" id="IPR023365">
    <property type="entry name" value="Sortase_dom-sf"/>
</dbReference>
<evidence type="ECO:0000313" key="3">
    <source>
        <dbReference type="Proteomes" id="UP000034894"/>
    </source>
</evidence>
<proteinExistence type="predicted"/>
<reference evidence="2 3" key="1">
    <citation type="journal article" date="2015" name="Nature">
        <title>rRNA introns, odd ribosomes, and small enigmatic genomes across a large radiation of phyla.</title>
        <authorList>
            <person name="Brown C.T."/>
            <person name="Hug L.A."/>
            <person name="Thomas B.C."/>
            <person name="Sharon I."/>
            <person name="Castelle C.J."/>
            <person name="Singh A."/>
            <person name="Wilkins M.J."/>
            <person name="Williams K.H."/>
            <person name="Banfield J.F."/>
        </authorList>
    </citation>
    <scope>NUCLEOTIDE SEQUENCE [LARGE SCALE GENOMIC DNA]</scope>
</reference>
<accession>A0A0G1DM35</accession>
<gene>
    <name evidence="2" type="ORF">UV73_C0001G0210</name>
</gene>
<keyword evidence="1 2" id="KW-0378">Hydrolase</keyword>
<evidence type="ECO:0000256" key="1">
    <source>
        <dbReference type="ARBA" id="ARBA00022801"/>
    </source>
</evidence>
<dbReference type="EMBL" id="LCFP01000001">
    <property type="protein sequence ID" value="KKS98689.1"/>
    <property type="molecule type" value="Genomic_DNA"/>
</dbReference>
<organism evidence="2 3">
    <name type="scientific">Candidatus Gottesmanbacteria bacterium GW2011_GWA2_43_14</name>
    <dbReference type="NCBI Taxonomy" id="1618443"/>
    <lineage>
        <taxon>Bacteria</taxon>
        <taxon>Candidatus Gottesmaniibacteriota</taxon>
    </lineage>
</organism>
<dbReference type="EC" id="3.4.22.70" evidence="2"/>
<dbReference type="STRING" id="1618443.UV73_C0001G0210"/>
<dbReference type="NCBIfam" id="TIGR01076">
    <property type="entry name" value="sortase_fam"/>
    <property type="match status" value="1"/>
</dbReference>
<dbReference type="InterPro" id="IPR005754">
    <property type="entry name" value="Sortase"/>
</dbReference>
<sequence>MLLASGLFFVLASIYLNQQSLKKTAPILDEKSGELISVSFASEPVKIDEKFLEEKKATAKAQQSPNRIVIPSLNINLPVKEAKIVSGFWEVFPDSAGFGLGSAYPDETGNTVIFAHARQGLFLPLKEIKTGESVLVLTADAWYSYTVAEIKEVLPSQTEVIGPTDSSILTLYTCSGYADSKRLIVTAVKNSP</sequence>